<comment type="caution">
    <text evidence="2">The sequence shown here is derived from an EMBL/GenBank/DDBJ whole genome shotgun (WGS) entry which is preliminary data.</text>
</comment>
<dbReference type="RefSeq" id="XP_045959618.1">
    <property type="nucleotide sequence ID" value="XM_046102456.1"/>
</dbReference>
<keyword evidence="3" id="KW-1185">Reference proteome</keyword>
<feature type="signal peptide" evidence="1">
    <location>
        <begin position="1"/>
        <end position="16"/>
    </location>
</feature>
<sequence>MKTFTAAALLIAAVSARSTPLRVRQNGVGKYTVLPTLLASHDVIAGDNVLAQNTITARNNGIETSTLYEIEFPESVSGLTCEAHFFAGRTTDSVVGTGELDFFTTGIEDLAEQASGNLRDQALGRISFVAIGEDFVIDPTVPFVFAGGFPCPTGTFVIESAAVGDFDVVTVGQDLAGAWTPASGKPNGLSFIAY</sequence>
<evidence type="ECO:0000313" key="3">
    <source>
        <dbReference type="Proteomes" id="UP000758603"/>
    </source>
</evidence>
<evidence type="ECO:0008006" key="4">
    <source>
        <dbReference type="Google" id="ProtNLM"/>
    </source>
</evidence>
<dbReference type="AlphaFoldDB" id="A0A9P8UNA9"/>
<dbReference type="Proteomes" id="UP000758603">
    <property type="component" value="Unassembled WGS sequence"/>
</dbReference>
<gene>
    <name evidence="2" type="ORF">BKA67DRAFT_560430</name>
</gene>
<reference evidence="2" key="1">
    <citation type="journal article" date="2021" name="Nat. Commun.">
        <title>Genetic determinants of endophytism in the Arabidopsis root mycobiome.</title>
        <authorList>
            <person name="Mesny F."/>
            <person name="Miyauchi S."/>
            <person name="Thiergart T."/>
            <person name="Pickel B."/>
            <person name="Atanasova L."/>
            <person name="Karlsson M."/>
            <person name="Huettel B."/>
            <person name="Barry K.W."/>
            <person name="Haridas S."/>
            <person name="Chen C."/>
            <person name="Bauer D."/>
            <person name="Andreopoulos W."/>
            <person name="Pangilinan J."/>
            <person name="LaButti K."/>
            <person name="Riley R."/>
            <person name="Lipzen A."/>
            <person name="Clum A."/>
            <person name="Drula E."/>
            <person name="Henrissat B."/>
            <person name="Kohler A."/>
            <person name="Grigoriev I.V."/>
            <person name="Martin F.M."/>
            <person name="Hacquard S."/>
        </authorList>
    </citation>
    <scope>NUCLEOTIDE SEQUENCE</scope>
    <source>
        <strain evidence="2">MPI-SDFR-AT-0073</strain>
    </source>
</reference>
<dbReference type="OrthoDB" id="4657524at2759"/>
<organism evidence="2 3">
    <name type="scientific">Truncatella angustata</name>
    <dbReference type="NCBI Taxonomy" id="152316"/>
    <lineage>
        <taxon>Eukaryota</taxon>
        <taxon>Fungi</taxon>
        <taxon>Dikarya</taxon>
        <taxon>Ascomycota</taxon>
        <taxon>Pezizomycotina</taxon>
        <taxon>Sordariomycetes</taxon>
        <taxon>Xylariomycetidae</taxon>
        <taxon>Amphisphaeriales</taxon>
        <taxon>Sporocadaceae</taxon>
        <taxon>Truncatella</taxon>
    </lineage>
</organism>
<dbReference type="EMBL" id="JAGPXC010000003">
    <property type="protein sequence ID" value="KAH6655353.1"/>
    <property type="molecule type" value="Genomic_DNA"/>
</dbReference>
<evidence type="ECO:0000256" key="1">
    <source>
        <dbReference type="SAM" id="SignalP"/>
    </source>
</evidence>
<accession>A0A9P8UNA9</accession>
<evidence type="ECO:0000313" key="2">
    <source>
        <dbReference type="EMBL" id="KAH6655353.1"/>
    </source>
</evidence>
<proteinExistence type="predicted"/>
<protein>
    <recommendedName>
        <fullName evidence="4">Ubiquitin 3 binding protein But2 C-terminal domain-containing protein</fullName>
    </recommendedName>
</protein>
<name>A0A9P8UNA9_9PEZI</name>
<dbReference type="GeneID" id="70131348"/>
<feature type="chain" id="PRO_5040504666" description="Ubiquitin 3 binding protein But2 C-terminal domain-containing protein" evidence="1">
    <location>
        <begin position="17"/>
        <end position="194"/>
    </location>
</feature>
<keyword evidence="1" id="KW-0732">Signal</keyword>